<dbReference type="RefSeq" id="WP_260560733.1">
    <property type="nucleotide sequence ID" value="NZ_BAABEC010000076.1"/>
</dbReference>
<organism evidence="2 3">
    <name type="scientific">Deinococcus rubellus</name>
    <dbReference type="NCBI Taxonomy" id="1889240"/>
    <lineage>
        <taxon>Bacteria</taxon>
        <taxon>Thermotogati</taxon>
        <taxon>Deinococcota</taxon>
        <taxon>Deinococci</taxon>
        <taxon>Deinococcales</taxon>
        <taxon>Deinococcaceae</taxon>
        <taxon>Deinococcus</taxon>
    </lineage>
</organism>
<evidence type="ECO:0000256" key="1">
    <source>
        <dbReference type="SAM" id="MobiDB-lite"/>
    </source>
</evidence>
<gene>
    <name evidence="2" type="ORF">N0D28_01965</name>
</gene>
<keyword evidence="3" id="KW-1185">Reference proteome</keyword>
<sequence>MGRTDKHERKESFGSVLLNTATSQEEGDGQNPNADDSTTDSSQA</sequence>
<proteinExistence type="predicted"/>
<accession>A0ABY5YHC4</accession>
<feature type="compositionally biased region" description="Polar residues" evidence="1">
    <location>
        <begin position="17"/>
        <end position="44"/>
    </location>
</feature>
<protein>
    <submittedName>
        <fullName evidence="2">Uncharacterized protein</fullName>
    </submittedName>
</protein>
<dbReference type="Proteomes" id="UP001060261">
    <property type="component" value="Chromosome"/>
</dbReference>
<evidence type="ECO:0000313" key="2">
    <source>
        <dbReference type="EMBL" id="UWX64459.1"/>
    </source>
</evidence>
<evidence type="ECO:0000313" key="3">
    <source>
        <dbReference type="Proteomes" id="UP001060261"/>
    </source>
</evidence>
<reference evidence="2" key="1">
    <citation type="submission" date="2022-09" db="EMBL/GenBank/DDBJ databases">
        <title>genome sequence of Deinococcus rubellus.</title>
        <authorList>
            <person name="Srinivasan S."/>
        </authorList>
    </citation>
    <scope>NUCLEOTIDE SEQUENCE</scope>
    <source>
        <strain evidence="2">Ant6</strain>
    </source>
</reference>
<feature type="region of interest" description="Disordered" evidence="1">
    <location>
        <begin position="1"/>
        <end position="44"/>
    </location>
</feature>
<feature type="compositionally biased region" description="Basic and acidic residues" evidence="1">
    <location>
        <begin position="1"/>
        <end position="12"/>
    </location>
</feature>
<dbReference type="EMBL" id="CP104213">
    <property type="protein sequence ID" value="UWX64459.1"/>
    <property type="molecule type" value="Genomic_DNA"/>
</dbReference>
<name>A0ABY5YHC4_9DEIO</name>